<dbReference type="OrthoDB" id="9808195at2"/>
<dbReference type="Gene3D" id="3.40.630.10">
    <property type="entry name" value="Zn peptidases"/>
    <property type="match status" value="1"/>
</dbReference>
<dbReference type="InterPro" id="IPR036264">
    <property type="entry name" value="Bact_exopeptidase_dim_dom"/>
</dbReference>
<dbReference type="AlphaFoldDB" id="H5XXJ9"/>
<feature type="binding site" evidence="3">
    <location>
        <position position="79"/>
    </location>
    <ligand>
        <name>Zn(2+)</name>
        <dbReference type="ChEBI" id="CHEBI:29105"/>
        <label>1</label>
    </ligand>
</feature>
<dbReference type="STRING" id="768710.DesyoDRAFT_4248"/>
<reference evidence="5 6" key="1">
    <citation type="submission" date="2011-11" db="EMBL/GenBank/DDBJ databases">
        <title>The Noncontiguous Finished genome of Desulfosporosinus youngiae DSM 17734.</title>
        <authorList>
            <consortium name="US DOE Joint Genome Institute (JGI-PGF)"/>
            <person name="Lucas S."/>
            <person name="Han J."/>
            <person name="Lapidus A."/>
            <person name="Cheng J.-F."/>
            <person name="Goodwin L."/>
            <person name="Pitluck S."/>
            <person name="Peters L."/>
            <person name="Ovchinnikova G."/>
            <person name="Lu M."/>
            <person name="Land M.L."/>
            <person name="Hauser L."/>
            <person name="Pester M."/>
            <person name="Spring S."/>
            <person name="Ollivier B."/>
            <person name="Rattei T."/>
            <person name="Klenk H.-P."/>
            <person name="Wagner M."/>
            <person name="Loy A."/>
            <person name="Woyke T.J."/>
        </authorList>
    </citation>
    <scope>NUCLEOTIDE SEQUENCE [LARGE SCALE GENOMIC DNA]</scope>
    <source>
        <strain evidence="5 6">DSM 17734</strain>
    </source>
</reference>
<keyword evidence="3" id="KW-0862">Zinc</keyword>
<dbReference type="Pfam" id="PF01546">
    <property type="entry name" value="Peptidase_M20"/>
    <property type="match status" value="1"/>
</dbReference>
<comment type="cofactor">
    <cofactor evidence="3">
        <name>Zn(2+)</name>
        <dbReference type="ChEBI" id="CHEBI:29105"/>
    </cofactor>
    <text evidence="3">Binds 2 Zn(2+) ions per subunit.</text>
</comment>
<evidence type="ECO:0000256" key="2">
    <source>
        <dbReference type="ARBA" id="ARBA00022801"/>
    </source>
</evidence>
<dbReference type="HOGENOM" id="CLU_024588_6_0_9"/>
<keyword evidence="3" id="KW-0479">Metal-binding</keyword>
<dbReference type="NCBIfam" id="TIGR01879">
    <property type="entry name" value="hydantase"/>
    <property type="match status" value="1"/>
</dbReference>
<evidence type="ECO:0000313" key="5">
    <source>
        <dbReference type="EMBL" id="EHQ91205.1"/>
    </source>
</evidence>
<feature type="binding site" evidence="3">
    <location>
        <position position="189"/>
    </location>
    <ligand>
        <name>Zn(2+)</name>
        <dbReference type="ChEBI" id="CHEBI:29105"/>
        <label>1</label>
    </ligand>
</feature>
<dbReference type="RefSeq" id="WP_007786026.1">
    <property type="nucleotide sequence ID" value="NZ_CM001441.1"/>
</dbReference>
<dbReference type="PIRSF" id="PIRSF001235">
    <property type="entry name" value="Amidase_carbamoylase"/>
    <property type="match status" value="1"/>
</dbReference>
<feature type="binding site" evidence="3">
    <location>
        <position position="125"/>
    </location>
    <ligand>
        <name>Zn(2+)</name>
        <dbReference type="ChEBI" id="CHEBI:29105"/>
        <label>2</label>
    </ligand>
</feature>
<dbReference type="Pfam" id="PF07687">
    <property type="entry name" value="M20_dimer"/>
    <property type="match status" value="1"/>
</dbReference>
<dbReference type="Gene3D" id="3.30.70.360">
    <property type="match status" value="1"/>
</dbReference>
<dbReference type="InterPro" id="IPR002933">
    <property type="entry name" value="Peptidase_M20"/>
</dbReference>
<evidence type="ECO:0000259" key="4">
    <source>
        <dbReference type="Pfam" id="PF07687"/>
    </source>
</evidence>
<accession>H5XXJ9</accession>
<sequence>MINKQRLFNRLLQLGEIGKQESGGITRLAFTPEDRAAKNLVASFMKEAGLSVREDAVGNIIGRLEGRNPEAPVLLTGSHIDSVYNGGIFDGALGIIGGIEVLQTMKEQGIETEHPIEVYAFNDEEGARFSYSMLGSRGVIGTLRPEDLELKDKEGISIAAIMKAQGLDPALIRCAARIKGSIKAFVELHIEQGKVLESNNQSVGIVTGIVNELWLKCTFKGEAGHAGTTPMAMRHDALVAASEFIQAVEREARQTGTTVATVGKLNVLPGGINIIPGTVELTLDLRDLNQAVSDQVEDSIFREGKRICRERSLEMRTEVLQRIPPSLCSEEFQRAAKDAFDKLGLKPFYLPSGAGHDAMQLVNICPIGMIFIRSKDGISHNPAEWSSPDDCANGANVLYHTLLRLDSLDEEESKQFSSIACS</sequence>
<keyword evidence="6" id="KW-1185">Reference proteome</keyword>
<dbReference type="SUPFAM" id="SSF53187">
    <property type="entry name" value="Zn-dependent exopeptidases"/>
    <property type="match status" value="1"/>
</dbReference>
<dbReference type="NCBIfam" id="NF006771">
    <property type="entry name" value="PRK09290.1-5"/>
    <property type="match status" value="1"/>
</dbReference>
<dbReference type="PANTHER" id="PTHR32494:SF5">
    <property type="entry name" value="ALLANTOATE AMIDOHYDROLASE"/>
    <property type="match status" value="1"/>
</dbReference>
<feature type="binding site" evidence="3">
    <location>
        <position position="90"/>
    </location>
    <ligand>
        <name>Zn(2+)</name>
        <dbReference type="ChEBI" id="CHEBI:29105"/>
        <label>1</label>
    </ligand>
</feature>
<feature type="binding site" evidence="3">
    <location>
        <position position="380"/>
    </location>
    <ligand>
        <name>Zn(2+)</name>
        <dbReference type="ChEBI" id="CHEBI:29105"/>
        <label>2</label>
    </ligand>
</feature>
<dbReference type="GO" id="GO:0016813">
    <property type="term" value="F:hydrolase activity, acting on carbon-nitrogen (but not peptide) bonds, in linear amidines"/>
    <property type="evidence" value="ECO:0007669"/>
    <property type="project" value="InterPro"/>
</dbReference>
<gene>
    <name evidence="5" type="ORF">DesyoDRAFT_4248</name>
</gene>
<comment type="similarity">
    <text evidence="1">Belongs to the peptidase M20 family.</text>
</comment>
<feature type="domain" description="Peptidase M20 dimerisation" evidence="4">
    <location>
        <begin position="212"/>
        <end position="300"/>
    </location>
</feature>
<evidence type="ECO:0000313" key="6">
    <source>
        <dbReference type="Proteomes" id="UP000005104"/>
    </source>
</evidence>
<protein>
    <submittedName>
        <fullName evidence="5">Amidase, hydantoinase/carbamoylase family</fullName>
    </submittedName>
</protein>
<dbReference type="SUPFAM" id="SSF55031">
    <property type="entry name" value="Bacterial exopeptidase dimerisation domain"/>
    <property type="match status" value="1"/>
</dbReference>
<organism evidence="5 6">
    <name type="scientific">Desulfosporosinus youngiae DSM 17734</name>
    <dbReference type="NCBI Taxonomy" id="768710"/>
    <lineage>
        <taxon>Bacteria</taxon>
        <taxon>Bacillati</taxon>
        <taxon>Bacillota</taxon>
        <taxon>Clostridia</taxon>
        <taxon>Eubacteriales</taxon>
        <taxon>Desulfitobacteriaceae</taxon>
        <taxon>Desulfosporosinus</taxon>
    </lineage>
</organism>
<evidence type="ECO:0000256" key="1">
    <source>
        <dbReference type="ARBA" id="ARBA00006153"/>
    </source>
</evidence>
<keyword evidence="2" id="KW-0378">Hydrolase</keyword>
<feature type="binding site" evidence="3">
    <location>
        <position position="90"/>
    </location>
    <ligand>
        <name>Zn(2+)</name>
        <dbReference type="ChEBI" id="CHEBI:29105"/>
        <label>2</label>
    </ligand>
</feature>
<name>H5XXJ9_9FIRM</name>
<evidence type="ECO:0000256" key="3">
    <source>
        <dbReference type="PIRSR" id="PIRSR001235-1"/>
    </source>
</evidence>
<dbReference type="PANTHER" id="PTHR32494">
    <property type="entry name" value="ALLANTOATE DEIMINASE-RELATED"/>
    <property type="match status" value="1"/>
</dbReference>
<dbReference type="EMBL" id="CM001441">
    <property type="protein sequence ID" value="EHQ91205.1"/>
    <property type="molecule type" value="Genomic_DNA"/>
</dbReference>
<dbReference type="eggNOG" id="COG0624">
    <property type="taxonomic scope" value="Bacteria"/>
</dbReference>
<dbReference type="GO" id="GO:0046872">
    <property type="term" value="F:metal ion binding"/>
    <property type="evidence" value="ECO:0007669"/>
    <property type="project" value="UniProtKB-KW"/>
</dbReference>
<dbReference type="Proteomes" id="UP000005104">
    <property type="component" value="Chromosome"/>
</dbReference>
<dbReference type="InterPro" id="IPR011650">
    <property type="entry name" value="Peptidase_M20_dimer"/>
</dbReference>
<dbReference type="CDD" id="cd03884">
    <property type="entry name" value="M20_bAS"/>
    <property type="match status" value="1"/>
</dbReference>
<proteinExistence type="inferred from homology"/>
<dbReference type="InterPro" id="IPR010158">
    <property type="entry name" value="Amidase_Cbmase"/>
</dbReference>